<dbReference type="STRING" id="1461694.ATO9_20275"/>
<evidence type="ECO:0008006" key="3">
    <source>
        <dbReference type="Google" id="ProtNLM"/>
    </source>
</evidence>
<sequence>MKRFEYQIITYPMDKKTSLIAMQDDLNARGKEGWEVVSVSSSEFAHLGHTAFLKREIAEGAGAK</sequence>
<dbReference type="OrthoDB" id="5519166at2"/>
<accession>A0A0A0E998</accession>
<organism evidence="1 2">
    <name type="scientific">Pseudooceanicola atlanticus</name>
    <dbReference type="NCBI Taxonomy" id="1461694"/>
    <lineage>
        <taxon>Bacteria</taxon>
        <taxon>Pseudomonadati</taxon>
        <taxon>Pseudomonadota</taxon>
        <taxon>Alphaproteobacteria</taxon>
        <taxon>Rhodobacterales</taxon>
        <taxon>Paracoccaceae</taxon>
        <taxon>Pseudooceanicola</taxon>
    </lineage>
</organism>
<dbReference type="RefSeq" id="WP_028093948.1">
    <property type="nucleotide sequence ID" value="NZ_AQQX01000015.1"/>
</dbReference>
<name>A0A0A0E998_9RHOB</name>
<protein>
    <recommendedName>
        <fullName evidence="3">DUF4177 domain-containing protein</fullName>
    </recommendedName>
</protein>
<gene>
    <name evidence="1" type="ORF">ATO9_20275</name>
</gene>
<dbReference type="AlphaFoldDB" id="A0A0A0E998"/>
<evidence type="ECO:0000313" key="2">
    <source>
        <dbReference type="Proteomes" id="UP000030004"/>
    </source>
</evidence>
<dbReference type="EMBL" id="AQQX01000015">
    <property type="protein sequence ID" value="KGM47009.1"/>
    <property type="molecule type" value="Genomic_DNA"/>
</dbReference>
<dbReference type="InterPro" id="IPR025234">
    <property type="entry name" value="YjzH-like"/>
</dbReference>
<keyword evidence="2" id="KW-1185">Reference proteome</keyword>
<dbReference type="Pfam" id="PF13783">
    <property type="entry name" value="DUF4177"/>
    <property type="match status" value="1"/>
</dbReference>
<dbReference type="eggNOG" id="ENOG503312Y">
    <property type="taxonomic scope" value="Bacteria"/>
</dbReference>
<comment type="caution">
    <text evidence="1">The sequence shown here is derived from an EMBL/GenBank/DDBJ whole genome shotgun (WGS) entry which is preliminary data.</text>
</comment>
<dbReference type="Proteomes" id="UP000030004">
    <property type="component" value="Unassembled WGS sequence"/>
</dbReference>
<evidence type="ECO:0000313" key="1">
    <source>
        <dbReference type="EMBL" id="KGM47009.1"/>
    </source>
</evidence>
<reference evidence="1 2" key="1">
    <citation type="journal article" date="2015" name="Antonie Van Leeuwenhoek">
        <title>Pseudooceanicola atlanticus gen. nov. sp. nov., isolated from surface seawater of the Atlantic Ocean and reclassification of Oceanicola batsensis, Oceanicola marinus, Oceanicola nitratireducens, Oceanicola nanhaiensis, Oceanicola antarcticus and Oceanicola flagellatus, as Pseudooceanicola batsensis comb. nov., Pseudooceanicola marinus comb. nov., Pseudooceanicola nitratireducens comb. nov., Pseudooceanicola nanhaiensis comb. nov., Pseudooceanicola antarcticus comb. nov., and Pseudooceanicola flagellatus comb. nov.</title>
        <authorList>
            <person name="Lai Q."/>
            <person name="Li G."/>
            <person name="Liu X."/>
            <person name="Du Y."/>
            <person name="Sun F."/>
            <person name="Shao Z."/>
        </authorList>
    </citation>
    <scope>NUCLEOTIDE SEQUENCE [LARGE SCALE GENOMIC DNA]</scope>
    <source>
        <strain evidence="1 2">22II-s11g</strain>
    </source>
</reference>
<proteinExistence type="predicted"/>